<dbReference type="Pfam" id="PF14388">
    <property type="entry name" value="DUF4419"/>
    <property type="match status" value="1"/>
</dbReference>
<sequence>MPVSLQTADHQAKKWTQTKQSTTEDLFKASCPNNHRASKQIIQSAFSQPLDGNHISSSKHGFVYALYHAYSHHHHLTIRPDDVWVAILNQINFYVNAHAEELRSFFVAHEGQKELTVVEAGTIHTVDLGALAVKMTNEIQKNVLDPELQKWIMPEFSTTTANDKVVAAIQMMGTMQKYFSYTMCLMCGIPSVTLLGERDDWELLLKKLDKIPQLGKEPAQFAELLTPVLKRFVACFDDPASPDLRDFWGRCAHYYSGGSGPTYLSGWVTAFCFWNEYGEPLYHGRPGEWDTGCELDGVAFHRVETEDIPAGYASVPVKLNDNGMEYDTMMLAGMIGIQASSSGQLLEGASETGLDSIQPVSGWWMYEKTKESGSREQTEEVYVNEV</sequence>
<dbReference type="Proteomes" id="UP000094569">
    <property type="component" value="Unassembled WGS sequence"/>
</dbReference>
<protein>
    <recommendedName>
        <fullName evidence="3">DUF4419 domain-containing protein</fullName>
    </recommendedName>
</protein>
<evidence type="ECO:0008006" key="3">
    <source>
        <dbReference type="Google" id="ProtNLM"/>
    </source>
</evidence>
<gene>
    <name evidence="1" type="ORF">SI65_09617</name>
</gene>
<evidence type="ECO:0000313" key="2">
    <source>
        <dbReference type="Proteomes" id="UP000094569"/>
    </source>
</evidence>
<name>A0A1E3B1R0_ASPCR</name>
<dbReference type="AlphaFoldDB" id="A0A1E3B1R0"/>
<dbReference type="EMBL" id="JXNT01000020">
    <property type="protein sequence ID" value="ODM14865.1"/>
    <property type="molecule type" value="Genomic_DNA"/>
</dbReference>
<organism evidence="1 2">
    <name type="scientific">Aspergillus cristatus</name>
    <name type="common">Chinese Fuzhuan brick tea-fermentation fungus</name>
    <name type="synonym">Eurotium cristatum</name>
    <dbReference type="NCBI Taxonomy" id="573508"/>
    <lineage>
        <taxon>Eukaryota</taxon>
        <taxon>Fungi</taxon>
        <taxon>Dikarya</taxon>
        <taxon>Ascomycota</taxon>
        <taxon>Pezizomycotina</taxon>
        <taxon>Eurotiomycetes</taxon>
        <taxon>Eurotiomycetidae</taxon>
        <taxon>Eurotiales</taxon>
        <taxon>Aspergillaceae</taxon>
        <taxon>Aspergillus</taxon>
        <taxon>Aspergillus subgen. Aspergillus</taxon>
    </lineage>
</organism>
<dbReference type="PANTHER" id="PTHR31252">
    <property type="entry name" value="DUF4419 DOMAIN-CONTAINING PROTEIN"/>
    <property type="match status" value="1"/>
</dbReference>
<dbReference type="PANTHER" id="PTHR31252:SF11">
    <property type="entry name" value="DUF4419 DOMAIN-CONTAINING PROTEIN"/>
    <property type="match status" value="1"/>
</dbReference>
<evidence type="ECO:0000313" key="1">
    <source>
        <dbReference type="EMBL" id="ODM14865.1"/>
    </source>
</evidence>
<dbReference type="STRING" id="573508.A0A1E3B1R0"/>
<proteinExistence type="predicted"/>
<accession>A0A1E3B1R0</accession>
<reference evidence="1 2" key="1">
    <citation type="journal article" date="2016" name="BMC Genomics">
        <title>Comparative genomic and transcriptomic analyses of the Fuzhuan brick tea-fermentation fungus Aspergillus cristatus.</title>
        <authorList>
            <person name="Ge Y."/>
            <person name="Wang Y."/>
            <person name="Liu Y."/>
            <person name="Tan Y."/>
            <person name="Ren X."/>
            <person name="Zhang X."/>
            <person name="Hyde K.D."/>
            <person name="Liu Y."/>
            <person name="Liu Z."/>
        </authorList>
    </citation>
    <scope>NUCLEOTIDE SEQUENCE [LARGE SCALE GENOMIC DNA]</scope>
    <source>
        <strain evidence="1 2">GZAAS20.1005</strain>
    </source>
</reference>
<dbReference type="VEuPathDB" id="FungiDB:SI65_09617"/>
<comment type="caution">
    <text evidence="1">The sequence shown here is derived from an EMBL/GenBank/DDBJ whole genome shotgun (WGS) entry which is preliminary data.</text>
</comment>
<keyword evidence="2" id="KW-1185">Reference proteome</keyword>
<dbReference type="OrthoDB" id="9978173at2759"/>
<dbReference type="InterPro" id="IPR025533">
    <property type="entry name" value="DUF4419"/>
</dbReference>